<dbReference type="InterPro" id="IPR001370">
    <property type="entry name" value="BIR_rpt"/>
</dbReference>
<evidence type="ECO:0000259" key="3">
    <source>
        <dbReference type="PROSITE" id="PS50089"/>
    </source>
</evidence>
<dbReference type="PROSITE" id="PS50089">
    <property type="entry name" value="ZF_RING_2"/>
    <property type="match status" value="1"/>
</dbReference>
<dbReference type="Proteomes" id="UP000831439">
    <property type="component" value="Segment"/>
</dbReference>
<reference evidence="4 5" key="1">
    <citation type="journal article" date="2020" name="Genomics">
        <title>Characterization of a novel alphabaculovirus isolated from the Southern armyworm, Spodoptera eridania (Cramer, 1782) (Lepidoptera: Noctuidae) and the evolution of odv-e66, a bacterium-acquired baculoviral chondroitinase gene.</title>
        <authorList>
            <person name="Rodrigues D.T."/>
            <person name="Peterson L."/>
            <person name="de Oliveira L.B."/>
            <person name="Sosa-Gomez D.R."/>
            <person name="Ribeiro B.M."/>
            <person name="Ardisson-Araujo D.M.P."/>
        </authorList>
    </citation>
    <scope>NUCLEOTIDE SEQUENCE [LARGE SCALE GENOMIC DNA]</scope>
    <source>
        <strain evidence="4">CNPSo-165</strain>
    </source>
</reference>
<evidence type="ECO:0000313" key="4">
    <source>
        <dbReference type="EMBL" id="QNV47889.1"/>
    </source>
</evidence>
<dbReference type="GeneID" id="80539112"/>
<dbReference type="Gene3D" id="1.10.1170.10">
    <property type="entry name" value="Inhibitor Of Apoptosis Protein (2mihbC-IAP-1), Chain A"/>
    <property type="match status" value="1"/>
</dbReference>
<name>A0ABX6TQ63_9ABAC</name>
<feature type="domain" description="RING-type" evidence="3">
    <location>
        <begin position="270"/>
        <end position="305"/>
    </location>
</feature>
<evidence type="ECO:0000256" key="2">
    <source>
        <dbReference type="SAM" id="MobiDB-lite"/>
    </source>
</evidence>
<evidence type="ECO:0000256" key="1">
    <source>
        <dbReference type="PROSITE-ProRule" id="PRU00175"/>
    </source>
</evidence>
<dbReference type="EMBL" id="MT040195">
    <property type="protein sequence ID" value="QNV47889.1"/>
    <property type="molecule type" value="Genomic_DNA"/>
</dbReference>
<sequence length="317" mass="36429">MESLLSPPPPTKSGKKNSKRTFDTLQLNKNERSSSCFTFLKTIAAARAMTQSTSLNYDLAPPGFYQDARDRLETFENSCLSREYINDLVAMGIYRDALCNYKCAYCSLYLKKLDARRLKYHEFSTCPIASERLFRNEALRKLSFRKFKTARARYRDDGACKTLAKNGFYYYGKKIEIRCSFCKVKLNNDNNAIDDVHGHHSPNCHFNAPSAPTWEDIDENIYDDVDYKHIYPNLSVELGVAGKNNDDAISIFSDDKANSFATANVDDIMCKICFERERDTCFLPCRHVSTCSECAKRCKVCCICREKIKNKLEIYLQ</sequence>
<dbReference type="Pfam" id="PF00653">
    <property type="entry name" value="BIR"/>
    <property type="match status" value="1"/>
</dbReference>
<evidence type="ECO:0000313" key="5">
    <source>
        <dbReference type="Proteomes" id="UP000831439"/>
    </source>
</evidence>
<dbReference type="InterPro" id="IPR013083">
    <property type="entry name" value="Znf_RING/FYVE/PHD"/>
</dbReference>
<dbReference type="SMART" id="SM00238">
    <property type="entry name" value="BIR"/>
    <property type="match status" value="1"/>
</dbReference>
<proteinExistence type="predicted"/>
<dbReference type="InterPro" id="IPR051728">
    <property type="entry name" value="RING-FYVE_E3_ubiquitin-ligase"/>
</dbReference>
<dbReference type="PROSITE" id="PS50143">
    <property type="entry name" value="BIR_REPEAT_2"/>
    <property type="match status" value="1"/>
</dbReference>
<dbReference type="RefSeq" id="YP_010800508.1">
    <property type="nucleotide sequence ID" value="NC_076869.1"/>
</dbReference>
<keyword evidence="5" id="KW-1185">Reference proteome</keyword>
<dbReference type="Gene3D" id="3.30.40.10">
    <property type="entry name" value="Zinc/RING finger domain, C3HC4 (zinc finger)"/>
    <property type="match status" value="1"/>
</dbReference>
<dbReference type="SUPFAM" id="SSF57924">
    <property type="entry name" value="Inhibitor of apoptosis (IAP) repeat"/>
    <property type="match status" value="1"/>
</dbReference>
<feature type="compositionally biased region" description="Pro residues" evidence="2">
    <location>
        <begin position="1"/>
        <end position="11"/>
    </location>
</feature>
<dbReference type="InterPro" id="IPR001841">
    <property type="entry name" value="Znf_RING"/>
</dbReference>
<keyword evidence="1" id="KW-0862">Zinc</keyword>
<keyword evidence="1" id="KW-0863">Zinc-finger</keyword>
<keyword evidence="1" id="KW-0479">Metal-binding</keyword>
<feature type="region of interest" description="Disordered" evidence="2">
    <location>
        <begin position="1"/>
        <end position="20"/>
    </location>
</feature>
<protein>
    <submittedName>
        <fullName evidence="4">Inhibitor of apoptosis-2</fullName>
    </submittedName>
</protein>
<dbReference type="PANTHER" id="PTHR14879:SF5">
    <property type="entry name" value="RING-TYPE DOMAIN-CONTAINING PROTEIN"/>
    <property type="match status" value="1"/>
</dbReference>
<accession>A0ABX6TQ63</accession>
<dbReference type="Pfam" id="PF13920">
    <property type="entry name" value="zf-C3HC4_3"/>
    <property type="match status" value="1"/>
</dbReference>
<organism evidence="4 5">
    <name type="scientific">Spodoptera eridania nucleopolyhedrovirus</name>
    <dbReference type="NCBI Taxonomy" id="2315721"/>
    <lineage>
        <taxon>Viruses</taxon>
        <taxon>Viruses incertae sedis</taxon>
        <taxon>Naldaviricetes</taxon>
        <taxon>Lefavirales</taxon>
        <taxon>Baculoviridae</taxon>
        <taxon>Alphabaculovirus</taxon>
        <taxon>Alphabaculovirus speridaniae</taxon>
    </lineage>
</organism>
<dbReference type="PANTHER" id="PTHR14879">
    <property type="entry name" value="CASPASE REGULATOR, RING FINGER DOMAIN-CONTAINING"/>
    <property type="match status" value="1"/>
</dbReference>